<dbReference type="Proteomes" id="UP000283530">
    <property type="component" value="Unassembled WGS sequence"/>
</dbReference>
<comment type="caution">
    <text evidence="1">The sequence shown here is derived from an EMBL/GenBank/DDBJ whole genome shotgun (WGS) entry which is preliminary data.</text>
</comment>
<evidence type="ECO:0000313" key="2">
    <source>
        <dbReference type="Proteomes" id="UP000283530"/>
    </source>
</evidence>
<keyword evidence="2" id="KW-1185">Reference proteome</keyword>
<accession>A0A3S4PQU6</accession>
<sequence>MTTTRLHILKNNFTFSFQRFQELICPLIFSKFHAKAFWRSSGSLTPSLCPREMASSKAKISSKAILQMPSSSSEGEYSGT</sequence>
<reference evidence="1 2" key="1">
    <citation type="journal article" date="2019" name="Nat. Plants">
        <title>Stout camphor tree genome fills gaps in understanding of flowering plant genome evolution.</title>
        <authorList>
            <person name="Chaw S.M."/>
            <person name="Liu Y.C."/>
            <person name="Wu Y.W."/>
            <person name="Wang H.Y."/>
            <person name="Lin C.I."/>
            <person name="Wu C.S."/>
            <person name="Ke H.M."/>
            <person name="Chang L.Y."/>
            <person name="Hsu C.Y."/>
            <person name="Yang H.T."/>
            <person name="Sudianto E."/>
            <person name="Hsu M.H."/>
            <person name="Wu K.P."/>
            <person name="Wang L.N."/>
            <person name="Leebens-Mack J.H."/>
            <person name="Tsai I.J."/>
        </authorList>
    </citation>
    <scope>NUCLEOTIDE SEQUENCE [LARGE SCALE GENOMIC DNA]</scope>
    <source>
        <strain evidence="2">cv. Chaw 1501</strain>
        <tissue evidence="1">Young leaves</tissue>
    </source>
</reference>
<evidence type="ECO:0000313" key="1">
    <source>
        <dbReference type="EMBL" id="RWR93658.1"/>
    </source>
</evidence>
<dbReference type="EMBL" id="QPKB01000010">
    <property type="protein sequence ID" value="RWR93658.1"/>
    <property type="molecule type" value="Genomic_DNA"/>
</dbReference>
<gene>
    <name evidence="1" type="ORF">CKAN_02292200</name>
</gene>
<dbReference type="AlphaFoldDB" id="A0A3S4PQU6"/>
<organism evidence="1 2">
    <name type="scientific">Cinnamomum micranthum f. kanehirae</name>
    <dbReference type="NCBI Taxonomy" id="337451"/>
    <lineage>
        <taxon>Eukaryota</taxon>
        <taxon>Viridiplantae</taxon>
        <taxon>Streptophyta</taxon>
        <taxon>Embryophyta</taxon>
        <taxon>Tracheophyta</taxon>
        <taxon>Spermatophyta</taxon>
        <taxon>Magnoliopsida</taxon>
        <taxon>Magnoliidae</taxon>
        <taxon>Laurales</taxon>
        <taxon>Lauraceae</taxon>
        <taxon>Cinnamomum</taxon>
    </lineage>
</organism>
<proteinExistence type="predicted"/>
<name>A0A3S4PQU6_9MAGN</name>
<protein>
    <submittedName>
        <fullName evidence="1">Uncharacterized protein</fullName>
    </submittedName>
</protein>